<dbReference type="Proteomes" id="UP000190834">
    <property type="component" value="Unassembled WGS sequence"/>
</dbReference>
<gene>
    <name evidence="3" type="ORF">SAMN02745782_00465</name>
</gene>
<dbReference type="OrthoDB" id="163768at2"/>
<keyword evidence="1" id="KW-0472">Membrane</keyword>
<dbReference type="STRING" id="1123491.SAMN02745782_00465"/>
<keyword evidence="4" id="KW-1185">Reference proteome</keyword>
<dbReference type="CDD" id="cd11614">
    <property type="entry name" value="SAF_CpaB_FlgA_like"/>
    <property type="match status" value="1"/>
</dbReference>
<dbReference type="RefSeq" id="WP_078924873.1">
    <property type="nucleotide sequence ID" value="NZ_FUXB01000002.1"/>
</dbReference>
<dbReference type="NCBIfam" id="TIGR03177">
    <property type="entry name" value="pilus_cpaB"/>
    <property type="match status" value="1"/>
</dbReference>
<protein>
    <submittedName>
        <fullName evidence="3">Flp pilus assembly protein CpaB</fullName>
    </submittedName>
</protein>
<evidence type="ECO:0000256" key="1">
    <source>
        <dbReference type="SAM" id="Phobius"/>
    </source>
</evidence>
<keyword evidence="1" id="KW-0812">Transmembrane</keyword>
<feature type="domain" description="Flp pilus assembly protein RcpC/CpaB" evidence="2">
    <location>
        <begin position="117"/>
        <end position="218"/>
    </location>
</feature>
<dbReference type="AlphaFoldDB" id="A0A1T4L406"/>
<evidence type="ECO:0000313" key="4">
    <source>
        <dbReference type="Proteomes" id="UP000190834"/>
    </source>
</evidence>
<dbReference type="InterPro" id="IPR017592">
    <property type="entry name" value="Pilus_assmbl_Flp-typ_CpaB"/>
</dbReference>
<dbReference type="EMBL" id="FUXB01000002">
    <property type="protein sequence ID" value="SJZ49338.1"/>
    <property type="molecule type" value="Genomic_DNA"/>
</dbReference>
<accession>A0A1T4L406</accession>
<dbReference type="InterPro" id="IPR031571">
    <property type="entry name" value="RcpC_dom"/>
</dbReference>
<keyword evidence="1" id="KW-1133">Transmembrane helix</keyword>
<sequence>MDSHINKTQWLKITAVTLFILALMFAVLGYLSHSNASVGQENEVERPLYQGWKFNQSLPAGQLITRDHLVPFATLQANPQMLSSPEMAIGKRLTRSVTQETLLTKNLLAEVHPIMGELPANYRAIAIRANEVMTVGGYLQPGDRVDIMLLLKPNKESGLHTTARRIASHVLVLAVGEQITNTKGTHREANAKSVVLSIHESIAPLILLADSAGELRLAAVGNQERMLTESTIASPVEPTVTTFSATHISDSTLSKHTADPLHSHYTVDLKRFQSPSSKPSPTKAVKTARYREPASYIEIIQGSERSMVKTKNEWSKQ</sequence>
<reference evidence="4" key="1">
    <citation type="submission" date="2017-02" db="EMBL/GenBank/DDBJ databases">
        <authorList>
            <person name="Varghese N."/>
            <person name="Submissions S."/>
        </authorList>
    </citation>
    <scope>NUCLEOTIDE SEQUENCE [LARGE SCALE GENOMIC DNA]</scope>
    <source>
        <strain evidence="4">DSM 19608</strain>
    </source>
</reference>
<proteinExistence type="predicted"/>
<name>A0A1T4L406_VIBCI</name>
<dbReference type="Pfam" id="PF16976">
    <property type="entry name" value="RcpC"/>
    <property type="match status" value="1"/>
</dbReference>
<evidence type="ECO:0000259" key="2">
    <source>
        <dbReference type="Pfam" id="PF16976"/>
    </source>
</evidence>
<feature type="transmembrane region" description="Helical" evidence="1">
    <location>
        <begin position="12"/>
        <end position="31"/>
    </location>
</feature>
<evidence type="ECO:0000313" key="3">
    <source>
        <dbReference type="EMBL" id="SJZ49338.1"/>
    </source>
</evidence>
<organism evidence="3 4">
    <name type="scientific">Vibrio cincinnatiensis DSM 19608</name>
    <dbReference type="NCBI Taxonomy" id="1123491"/>
    <lineage>
        <taxon>Bacteria</taxon>
        <taxon>Pseudomonadati</taxon>
        <taxon>Pseudomonadota</taxon>
        <taxon>Gammaproteobacteria</taxon>
        <taxon>Vibrionales</taxon>
        <taxon>Vibrionaceae</taxon>
        <taxon>Vibrio</taxon>
    </lineage>
</organism>